<protein>
    <submittedName>
        <fullName evidence="3 4">Terminase</fullName>
    </submittedName>
</protein>
<proteinExistence type="predicted"/>
<dbReference type="RefSeq" id="WP_105217761.1">
    <property type="nucleotide sequence ID" value="NZ_CP032342.1"/>
</dbReference>
<feature type="domain" description="Terminase large subunit-like endonuclease" evidence="2">
    <location>
        <begin position="283"/>
        <end position="588"/>
    </location>
</feature>
<dbReference type="GO" id="GO:0004519">
    <property type="term" value="F:endonuclease activity"/>
    <property type="evidence" value="ECO:0007669"/>
    <property type="project" value="InterPro"/>
</dbReference>
<reference evidence="3" key="1">
    <citation type="journal article" date="2004" name="FEMS Microbiol. Lett.">
        <title>Annotation of the pRhico plasmid of Azospirillum brasilense reveals its role in determining the outer surface composition.</title>
        <authorList>
            <person name="Vanbleu E."/>
            <person name="Marchal K."/>
            <person name="Lambrecht M."/>
            <person name="Mathys J."/>
            <person name="Vanderleyden J."/>
        </authorList>
    </citation>
    <scope>NUCLEOTIDE SEQUENCE</scope>
    <source>
        <plasmid evidence="3">90 MDa</plasmid>
    </source>
</reference>
<dbReference type="Pfam" id="PF20441">
    <property type="entry name" value="TerL_nuclease"/>
    <property type="match status" value="1"/>
</dbReference>
<evidence type="ECO:0000313" key="5">
    <source>
        <dbReference type="Proteomes" id="UP000298774"/>
    </source>
</evidence>
<evidence type="ECO:0000313" key="3">
    <source>
        <dbReference type="EMBL" id="AAS83062.1"/>
    </source>
</evidence>
<reference evidence="4 5" key="2">
    <citation type="submission" date="2018-09" db="EMBL/GenBank/DDBJ databases">
        <title>Whole genome based analysis of evolution and adaptive divergence in Indian and Brazilian strains of Azospirillum brasilense.</title>
        <authorList>
            <person name="Singh C."/>
            <person name="Tripathi A.K."/>
        </authorList>
    </citation>
    <scope>NUCLEOTIDE SEQUENCE [LARGE SCALE GENOMIC DNA]</scope>
    <source>
        <strain evidence="4 5">MTCC4038</strain>
        <plasmid evidence="4 5">p3</plasmid>
    </source>
</reference>
<gene>
    <name evidence="4" type="ORF">D3868_28000</name>
    <name evidence="3" type="ORF">pRhico074</name>
</gene>
<dbReference type="EMBL" id="AY523974">
    <property type="protein sequence ID" value="AAS83062.1"/>
    <property type="molecule type" value="Genomic_DNA"/>
</dbReference>
<dbReference type="InterPro" id="IPR046462">
    <property type="entry name" value="TerL_nuclease"/>
</dbReference>
<dbReference type="PANTHER" id="PTHR41287">
    <property type="match status" value="1"/>
</dbReference>
<dbReference type="Gene3D" id="3.40.50.300">
    <property type="entry name" value="P-loop containing nucleotide triphosphate hydrolases"/>
    <property type="match status" value="1"/>
</dbReference>
<dbReference type="AlphaFoldDB" id="Q6QW58"/>
<dbReference type="InterPro" id="IPR027417">
    <property type="entry name" value="P-loop_NTPase"/>
</dbReference>
<sequence>MRTSSRKPDGPFDPVTAWARDVVDGKITAGLTTIGAAERHLRDLKDGPKRGLHWDLNAALHVVNWYPTMLTITAGAKAGEPFHLLPPHMFATGSLFGWKRDDGRRRFRTFWFETGKGQAKSPWMAATGLYMMRFCGIPRFEGYAVAGTENQSGIVLGDAAALCRARVPDEEQTLEQYAGYQLRGTGDLTWQIEWDGSDEGLGICKFRNVSSGSSISGPRPSLVAGDEIHEWDDPSILEMWTAAIMKMPGDPLMLLGTNTPASDQIIGTEQSDYYTMVAKGEFQDDASLALICTCDEGDDPLADETVWRKALPALDITYPAANVRDEVAKAQGLPGKATTLKRLFFGFRIGVADGWIDLDLWQSSLGVLDEDELAGLPCWLGLDLSSRKDLTALSAVWERPDGHLLARIYYWTPGATIMQREKVDRAPYTQWRDKGFLVATPGPTIPKAWPAMETKRMVDRYNVVGMAYDPAQILDFEEACTEAGLNIWKYEGPNEPAGGGLMMVRHGQGWKGLDNPALLNMPTGVKALEDAILNGKLTIEKNPVTNFCSANMSLAPGANPDQKVPNRRKARGRIDGMVALIEAINGARSSITGGASAGPEIIIL</sequence>
<feature type="domain" description="Terminase large subunit-like ATPase" evidence="1">
    <location>
        <begin position="88"/>
        <end position="250"/>
    </location>
</feature>
<evidence type="ECO:0000313" key="4">
    <source>
        <dbReference type="EMBL" id="QCO12855.1"/>
    </source>
</evidence>
<dbReference type="PANTHER" id="PTHR41287:SF1">
    <property type="entry name" value="PROTEIN YMFN"/>
    <property type="match status" value="1"/>
</dbReference>
<dbReference type="InterPro" id="IPR046461">
    <property type="entry name" value="TerL_ATPase"/>
</dbReference>
<evidence type="ECO:0000259" key="1">
    <source>
        <dbReference type="Pfam" id="PF03354"/>
    </source>
</evidence>
<name>Q6QW58_AZOBR</name>
<dbReference type="Pfam" id="PF03354">
    <property type="entry name" value="TerL_ATPase"/>
    <property type="match status" value="1"/>
</dbReference>
<evidence type="ECO:0000259" key="2">
    <source>
        <dbReference type="Pfam" id="PF20441"/>
    </source>
</evidence>
<geneLocation type="plasmid" evidence="3">
    <name>90 MDa</name>
</geneLocation>
<organism evidence="3">
    <name type="scientific">Azospirillum brasilense</name>
    <dbReference type="NCBI Taxonomy" id="192"/>
    <lineage>
        <taxon>Bacteria</taxon>
        <taxon>Pseudomonadati</taxon>
        <taxon>Pseudomonadota</taxon>
        <taxon>Alphaproteobacteria</taxon>
        <taxon>Rhodospirillales</taxon>
        <taxon>Azospirillaceae</taxon>
        <taxon>Azospirillum</taxon>
    </lineage>
</organism>
<keyword evidence="3" id="KW-0614">Plasmid</keyword>
<dbReference type="GeneID" id="56447876"/>
<dbReference type="EMBL" id="CP032342">
    <property type="protein sequence ID" value="QCO12855.1"/>
    <property type="molecule type" value="Genomic_DNA"/>
</dbReference>
<dbReference type="InterPro" id="IPR005021">
    <property type="entry name" value="Terminase_largesu-like"/>
</dbReference>
<geneLocation type="plasmid" evidence="4 5">
    <name>p3</name>
</geneLocation>
<accession>Q6QW58</accession>
<dbReference type="Proteomes" id="UP000298774">
    <property type="component" value="Plasmid p3"/>
</dbReference>